<dbReference type="Proteomes" id="UP000316083">
    <property type="component" value="Unassembled WGS sequence"/>
</dbReference>
<dbReference type="EMBL" id="VITF01000021">
    <property type="protein sequence ID" value="TWA60422.1"/>
    <property type="molecule type" value="Genomic_DNA"/>
</dbReference>
<organism evidence="1 2">
    <name type="scientific">Azospirillum brasilense</name>
    <dbReference type="NCBI Taxonomy" id="192"/>
    <lineage>
        <taxon>Bacteria</taxon>
        <taxon>Pseudomonadati</taxon>
        <taxon>Pseudomonadota</taxon>
        <taxon>Alphaproteobacteria</taxon>
        <taxon>Rhodospirillales</taxon>
        <taxon>Azospirillaceae</taxon>
        <taxon>Azospirillum</taxon>
    </lineage>
</organism>
<evidence type="ECO:0000313" key="2">
    <source>
        <dbReference type="Proteomes" id="UP000316083"/>
    </source>
</evidence>
<dbReference type="AlphaFoldDB" id="A0A560AJB3"/>
<comment type="caution">
    <text evidence="1">The sequence shown here is derived from an EMBL/GenBank/DDBJ whole genome shotgun (WGS) entry which is preliminary data.</text>
</comment>
<name>A0A560AJB3_AZOBR</name>
<evidence type="ECO:0000313" key="1">
    <source>
        <dbReference type="EMBL" id="TWA60422.1"/>
    </source>
</evidence>
<protein>
    <submittedName>
        <fullName evidence="1">Uncharacterized protein</fullName>
    </submittedName>
</protein>
<gene>
    <name evidence="1" type="ORF">FBZ82_12178</name>
</gene>
<sequence>MRVRFKDCALSSAKNFKHLDAIIARVEVGAHEWDIVDPDAIEQSHWLASARDYCKEVFEKAAKASSYPSGYEIHKRLIIVAAAPNGGELDPDKASRCLSKPLKIIVENKFTDGAFLDCILHFLAPEKLRKLHIEDCVPDLFEVEGAGGLGEVPKHVHYRAAAAVQEGLPIRIVVFTDSDSRYAGHQDGQVAAVESACREHGVPYRILKKRSIENYIPDDALSAWAAKNASRQHIVSALIGLPDEIRDYFPIKKGLPSASSSQDEAAFYAPLQEPDRSTLRNGLGDIAIACFTDHVSSISAEVLRRRDHGGDLDNLVQMIVDEL</sequence>
<reference evidence="1 2" key="1">
    <citation type="submission" date="2019-06" db="EMBL/GenBank/DDBJ databases">
        <title>Genomic Encyclopedia of Type Strains, Phase IV (KMG-V): Genome sequencing to study the core and pangenomes of soil and plant-associated prokaryotes.</title>
        <authorList>
            <person name="Whitman W."/>
        </authorList>
    </citation>
    <scope>NUCLEOTIDE SEQUENCE [LARGE SCALE GENOMIC DNA]</scope>
    <source>
        <strain evidence="1 2">BR 11796</strain>
    </source>
</reference>
<accession>A0A560AJB3</accession>
<dbReference type="RefSeq" id="WP_145679711.1">
    <property type="nucleotide sequence ID" value="NZ_VITF01000021.1"/>
</dbReference>
<proteinExistence type="predicted"/>